<dbReference type="Gene3D" id="2.60.40.1760">
    <property type="entry name" value="glycosyl hydrolase (family 31)"/>
    <property type="match status" value="1"/>
</dbReference>
<evidence type="ECO:0000256" key="4">
    <source>
        <dbReference type="ARBA" id="ARBA00052064"/>
    </source>
</evidence>
<feature type="domain" description="Glycoside hydrolase family 31 TIM barrel" evidence="7">
    <location>
        <begin position="267"/>
        <end position="579"/>
    </location>
</feature>
<evidence type="ECO:0000313" key="11">
    <source>
        <dbReference type="Proteomes" id="UP000561011"/>
    </source>
</evidence>
<feature type="domain" description="Glycoside hydrolase family 31 N-terminal" evidence="8">
    <location>
        <begin position="59"/>
        <end position="225"/>
    </location>
</feature>
<comment type="similarity">
    <text evidence="1 6">Belongs to the glycosyl hydrolase 31 family.</text>
</comment>
<dbReference type="EC" id="3.2.1.177" evidence="5"/>
<comment type="caution">
    <text evidence="10">The sequence shown here is derived from an EMBL/GenBank/DDBJ whole genome shotgun (WGS) entry which is preliminary data.</text>
</comment>
<evidence type="ECO:0000256" key="5">
    <source>
        <dbReference type="ARBA" id="ARBA00066962"/>
    </source>
</evidence>
<evidence type="ECO:0000259" key="7">
    <source>
        <dbReference type="Pfam" id="PF01055"/>
    </source>
</evidence>
<dbReference type="Gene3D" id="3.20.20.80">
    <property type="entry name" value="Glycosidases"/>
    <property type="match status" value="1"/>
</dbReference>
<evidence type="ECO:0000256" key="6">
    <source>
        <dbReference type="RuleBase" id="RU361185"/>
    </source>
</evidence>
<dbReference type="Gene3D" id="2.60.40.1180">
    <property type="entry name" value="Golgi alpha-mannosidase II"/>
    <property type="match status" value="2"/>
</dbReference>
<dbReference type="GO" id="GO:0061634">
    <property type="term" value="F:alpha-D-xyloside xylohydrolase"/>
    <property type="evidence" value="ECO:0007669"/>
    <property type="project" value="UniProtKB-EC"/>
</dbReference>
<dbReference type="InterPro" id="IPR013780">
    <property type="entry name" value="Glyco_hydro_b"/>
</dbReference>
<organism evidence="10 11">
    <name type="scientific">Sanguibacter inulinus</name>
    <dbReference type="NCBI Taxonomy" id="60922"/>
    <lineage>
        <taxon>Bacteria</taxon>
        <taxon>Bacillati</taxon>
        <taxon>Actinomycetota</taxon>
        <taxon>Actinomycetes</taxon>
        <taxon>Micrococcales</taxon>
        <taxon>Sanguibacteraceae</taxon>
        <taxon>Sanguibacter</taxon>
    </lineage>
</organism>
<dbReference type="FunFam" id="3.20.20.80:FF:000053">
    <property type="entry name" value="Alpha-xylosidase YicI"/>
    <property type="match status" value="1"/>
</dbReference>
<dbReference type="InterPro" id="IPR000322">
    <property type="entry name" value="Glyco_hydro_31_TIM"/>
</dbReference>
<gene>
    <name evidence="10" type="primary">yicI</name>
    <name evidence="10" type="ORF">HZZ10_09960</name>
</gene>
<dbReference type="SUPFAM" id="SSF74650">
    <property type="entry name" value="Galactose mutarotase-like"/>
    <property type="match status" value="1"/>
</dbReference>
<dbReference type="InterPro" id="IPR025887">
    <property type="entry name" value="Glyco_hydro_31_N_dom"/>
</dbReference>
<dbReference type="CDD" id="cd06593">
    <property type="entry name" value="GH31_xylosidase_YicI"/>
    <property type="match status" value="1"/>
</dbReference>
<proteinExistence type="inferred from homology"/>
<dbReference type="SUPFAM" id="SSF51445">
    <property type="entry name" value="(Trans)glycosidases"/>
    <property type="match status" value="1"/>
</dbReference>
<evidence type="ECO:0000256" key="1">
    <source>
        <dbReference type="ARBA" id="ARBA00007806"/>
    </source>
</evidence>
<dbReference type="GO" id="GO:0030246">
    <property type="term" value="F:carbohydrate binding"/>
    <property type="evidence" value="ECO:0007669"/>
    <property type="project" value="InterPro"/>
</dbReference>
<reference evidence="10 11" key="1">
    <citation type="submission" date="2020-07" db="EMBL/GenBank/DDBJ databases">
        <title>MOT database genomes.</title>
        <authorList>
            <person name="Joseph S."/>
            <person name="Aduse-Opoku J."/>
            <person name="Hashim A."/>
            <person name="Wade W."/>
            <person name="Curtis M."/>
        </authorList>
    </citation>
    <scope>NUCLEOTIDE SEQUENCE [LARGE SCALE GENOMIC DNA]</scope>
    <source>
        <strain evidence="10 11">DSM 100099</strain>
    </source>
</reference>
<dbReference type="Pfam" id="PF01055">
    <property type="entry name" value="Glyco_hydro_31_2nd"/>
    <property type="match status" value="1"/>
</dbReference>
<dbReference type="PANTHER" id="PTHR43053">
    <property type="entry name" value="GLYCOSIDASE FAMILY 31"/>
    <property type="match status" value="1"/>
</dbReference>
<dbReference type="InterPro" id="IPR048395">
    <property type="entry name" value="Glyco_hydro_31_C"/>
</dbReference>
<dbReference type="PANTHER" id="PTHR43053:SF4">
    <property type="entry name" value="MYOGENESIS-REGULATING GLYCOSIDASE"/>
    <property type="match status" value="1"/>
</dbReference>
<keyword evidence="11" id="KW-1185">Reference proteome</keyword>
<dbReference type="RefSeq" id="WP_179913392.1">
    <property type="nucleotide sequence ID" value="NZ_JACBYE010000021.1"/>
</dbReference>
<dbReference type="SUPFAM" id="SSF117125">
    <property type="entry name" value="Putative glucosidase YicI, C-terminal domain"/>
    <property type="match status" value="1"/>
</dbReference>
<sequence>MKFTDGYWQVLPGVSILRPGSVDDVVAEDTADGARLTVFAPTARIQTRGDTLNRPQVTVTFDTPADDVVGVRIEHFQGALDRGPSFDVTRAPGDAKAIAPVVDGDPVASITSGALTARVSTDGAWGVEFVADGRVLTSSTPRSVGIVSRDDGRSFVHEQLTLGVGEHVYGLGERFGPFVKNGQSVDIWNEDGGTASDQAYKNVPFYLSDAGYGVFVAHPDRVSFEVGTEVVSRTQFSVEGQHLQYYVIYGPSPAEILDKLTALTGRPARVPAWSYGLWLSTSFTTDYDEQTVTGFIDGMAERDIPLSVFHFDCFWMRQFHWCDFVWDPATFPDPEGMLARLRAKGLKISAWINPYIAQRSHLFAEARELGYLVTTPQGDVWQWDMWQAGMALVDFTNPDAAAWYQSKLKVLLDQGVDCFKTDFGERIPTDVVWHDGSDPQAMHNYYAHLYNKCVFDLLVAERGEGEAVLFARAATAGGQQFPVHWGGDCESTFVSMAESLRGGLSLALSGFGYWSHDIGGFEGTPDPAVFKRWAAFGLLSSHSRLHGSSSYRVPWAFDDEAVDVTRQFTRLKMSLMPYLGRLGELAHTRGLPVMRPMMLELPADRTAATVDTQFMLGDSLLVAPVFSAEGTVSFYVPEGTWTHLLSGETVVGPRWVEEHHGFDSLPLLVRPGSVLPVGARSDRPDYDWADGVTLRLFELADGHSSEVVVPSSEDGGVVAARFTVERTGRSVEIRRVESQRRSAWAVEVGGARVEADGEDDVLVVQV</sequence>
<protein>
    <recommendedName>
        <fullName evidence="5">alpha-D-xyloside xylohydrolase</fullName>
        <ecNumber evidence="5">3.2.1.177</ecNumber>
    </recommendedName>
</protein>
<evidence type="ECO:0000256" key="2">
    <source>
        <dbReference type="ARBA" id="ARBA00022801"/>
    </source>
</evidence>
<dbReference type="AlphaFoldDB" id="A0A853EVL7"/>
<evidence type="ECO:0000313" key="10">
    <source>
        <dbReference type="EMBL" id="NYS93844.1"/>
    </source>
</evidence>
<dbReference type="Pfam" id="PF21365">
    <property type="entry name" value="Glyco_hydro_31_3rd"/>
    <property type="match status" value="1"/>
</dbReference>
<dbReference type="Pfam" id="PF13802">
    <property type="entry name" value="Gal_mutarotas_2"/>
    <property type="match status" value="1"/>
</dbReference>
<name>A0A853EVL7_9MICO</name>
<dbReference type="Proteomes" id="UP000561011">
    <property type="component" value="Unassembled WGS sequence"/>
</dbReference>
<evidence type="ECO:0000259" key="8">
    <source>
        <dbReference type="Pfam" id="PF13802"/>
    </source>
</evidence>
<comment type="catalytic activity">
    <reaction evidence="4">
        <text>Hydrolysis of terminal, non-reducing alpha-D-xylose residues with release of alpha-D-xylose.</text>
        <dbReference type="EC" id="3.2.1.177"/>
    </reaction>
</comment>
<keyword evidence="2 6" id="KW-0378">Hydrolase</keyword>
<evidence type="ECO:0000259" key="9">
    <source>
        <dbReference type="Pfam" id="PF21365"/>
    </source>
</evidence>
<dbReference type="SUPFAM" id="SSF51011">
    <property type="entry name" value="Glycosyl hydrolase domain"/>
    <property type="match status" value="1"/>
</dbReference>
<dbReference type="InterPro" id="IPR050985">
    <property type="entry name" value="Alpha-glycosidase_related"/>
</dbReference>
<dbReference type="InterPro" id="IPR011013">
    <property type="entry name" value="Gal_mutarotase_sf_dom"/>
</dbReference>
<evidence type="ECO:0000256" key="3">
    <source>
        <dbReference type="ARBA" id="ARBA00023295"/>
    </source>
</evidence>
<dbReference type="EMBL" id="JACBYE010000021">
    <property type="protein sequence ID" value="NYS93844.1"/>
    <property type="molecule type" value="Genomic_DNA"/>
</dbReference>
<accession>A0A853EVL7</accession>
<dbReference type="GO" id="GO:0005975">
    <property type="term" value="P:carbohydrate metabolic process"/>
    <property type="evidence" value="ECO:0007669"/>
    <property type="project" value="InterPro"/>
</dbReference>
<dbReference type="CDD" id="cd14752">
    <property type="entry name" value="GH31_N"/>
    <property type="match status" value="1"/>
</dbReference>
<keyword evidence="3 6" id="KW-0326">Glycosidase</keyword>
<dbReference type="NCBIfam" id="NF007940">
    <property type="entry name" value="PRK10658.1"/>
    <property type="match status" value="1"/>
</dbReference>
<feature type="domain" description="Glycosyl hydrolase family 31 C-terminal" evidence="9">
    <location>
        <begin position="590"/>
        <end position="675"/>
    </location>
</feature>
<dbReference type="InterPro" id="IPR017853">
    <property type="entry name" value="GH"/>
</dbReference>